<keyword evidence="7" id="KW-0503">Monooxygenase</keyword>
<dbReference type="InterPro" id="IPR050705">
    <property type="entry name" value="Cytochrome_P450_3A"/>
</dbReference>
<evidence type="ECO:0000256" key="7">
    <source>
        <dbReference type="RuleBase" id="RU000461"/>
    </source>
</evidence>
<feature type="non-terminal residue" evidence="8">
    <location>
        <position position="1"/>
    </location>
</feature>
<dbReference type="SUPFAM" id="SSF48264">
    <property type="entry name" value="Cytochrome P450"/>
    <property type="match status" value="1"/>
</dbReference>
<evidence type="ECO:0000256" key="3">
    <source>
        <dbReference type="ARBA" id="ARBA00022723"/>
    </source>
</evidence>
<dbReference type="PROSITE" id="PS00086">
    <property type="entry name" value="CYTOCHROME_P450"/>
    <property type="match status" value="1"/>
</dbReference>
<evidence type="ECO:0008006" key="10">
    <source>
        <dbReference type="Google" id="ProtNLM"/>
    </source>
</evidence>
<proteinExistence type="inferred from homology"/>
<sequence>KHLSLNFATSVNSSLEELRNIKKFKTMDGLEIDSNSRLVKPLPTAFITAGVVVLLFIWWQEACNCALRKKINAPSPKGWPIIGNMLDARKLDGVHLLLCNYIKNHGKVFSFSMFGKPSLVIADPDILKKILVKDFWNFRNRFAVIKPKGAIAKSVFLERDEAWRRIRATLTPSFSAKKMKGMVSLIEDSFERLMQKLEGVVNTGESVDMLDCFSRMTLEVILSTAFGVETDIQNDKESLLFKKVKEVFRTPWIMDILRRFPFGIYLIRILAQIMRTPRYFEKVASEILQQRRKTGPTGRQDLMHLMLTANEDSTEKGLSKLTDEEIIGQCQIFLFAGYETSSNTLAYITYQLALNQNVQDKLREEIKEGVKRNPESSLYDLSHDIEYLDCVINESLRLNPPLAQVNRECVSDYKFNDIFIPAGLQVIIPVYFLHRDPDVWPNPEKFDPERFRSPAKDGRHPYQFLPFGLGPRSCIGMRFALMEIKIALVKFLMKYKFVRSPETQVPLEILAGVTLIPKYGVHVRIERV</sequence>
<evidence type="ECO:0000256" key="5">
    <source>
        <dbReference type="ARBA" id="ARBA00023004"/>
    </source>
</evidence>
<reference evidence="8 9" key="1">
    <citation type="submission" date="2022-05" db="EMBL/GenBank/DDBJ databases">
        <authorList>
            <consortium name="Genoscope - CEA"/>
            <person name="William W."/>
        </authorList>
    </citation>
    <scope>NUCLEOTIDE SEQUENCE [LARGE SCALE GENOMIC DNA]</scope>
</reference>
<keyword evidence="9" id="KW-1185">Reference proteome</keyword>
<keyword evidence="3 7" id="KW-0479">Metal-binding</keyword>
<dbReference type="PRINTS" id="PR00385">
    <property type="entry name" value="P450"/>
</dbReference>
<dbReference type="PANTHER" id="PTHR24302:SF15">
    <property type="entry name" value="FATTY-ACID PEROXYGENASE"/>
    <property type="match status" value="1"/>
</dbReference>
<protein>
    <recommendedName>
        <fullName evidence="10">Cytochrome P450</fullName>
    </recommendedName>
</protein>
<dbReference type="InterPro" id="IPR036396">
    <property type="entry name" value="Cyt_P450_sf"/>
</dbReference>
<name>A0ABN8NY20_9CNID</name>
<comment type="similarity">
    <text evidence="1 7">Belongs to the cytochrome P450 family.</text>
</comment>
<evidence type="ECO:0000256" key="6">
    <source>
        <dbReference type="ARBA" id="ARBA00043906"/>
    </source>
</evidence>
<organism evidence="8 9">
    <name type="scientific">Porites lobata</name>
    <dbReference type="NCBI Taxonomy" id="104759"/>
    <lineage>
        <taxon>Eukaryota</taxon>
        <taxon>Metazoa</taxon>
        <taxon>Cnidaria</taxon>
        <taxon>Anthozoa</taxon>
        <taxon>Hexacorallia</taxon>
        <taxon>Scleractinia</taxon>
        <taxon>Fungiina</taxon>
        <taxon>Poritidae</taxon>
        <taxon>Porites</taxon>
    </lineage>
</organism>
<keyword evidence="2 7" id="KW-0349">Heme</keyword>
<evidence type="ECO:0000313" key="9">
    <source>
        <dbReference type="Proteomes" id="UP001159405"/>
    </source>
</evidence>
<dbReference type="InterPro" id="IPR001128">
    <property type="entry name" value="Cyt_P450"/>
</dbReference>
<evidence type="ECO:0000256" key="2">
    <source>
        <dbReference type="ARBA" id="ARBA00022617"/>
    </source>
</evidence>
<gene>
    <name evidence="8" type="ORF">PLOB_00031882</name>
</gene>
<keyword evidence="4 7" id="KW-0560">Oxidoreductase</keyword>
<dbReference type="InterPro" id="IPR002401">
    <property type="entry name" value="Cyt_P450_E_grp-I"/>
</dbReference>
<accession>A0ABN8NY20</accession>
<dbReference type="Proteomes" id="UP001159405">
    <property type="component" value="Unassembled WGS sequence"/>
</dbReference>
<evidence type="ECO:0000256" key="1">
    <source>
        <dbReference type="ARBA" id="ARBA00010617"/>
    </source>
</evidence>
<evidence type="ECO:0000256" key="4">
    <source>
        <dbReference type="ARBA" id="ARBA00023002"/>
    </source>
</evidence>
<dbReference type="CDD" id="cd11055">
    <property type="entry name" value="CYP3A-like"/>
    <property type="match status" value="1"/>
</dbReference>
<dbReference type="PANTHER" id="PTHR24302">
    <property type="entry name" value="CYTOCHROME P450 FAMILY 3"/>
    <property type="match status" value="1"/>
</dbReference>
<dbReference type="Gene3D" id="1.10.630.10">
    <property type="entry name" value="Cytochrome P450"/>
    <property type="match status" value="1"/>
</dbReference>
<dbReference type="PRINTS" id="PR00463">
    <property type="entry name" value="EP450I"/>
</dbReference>
<dbReference type="InterPro" id="IPR017972">
    <property type="entry name" value="Cyt_P450_CS"/>
</dbReference>
<comment type="caution">
    <text evidence="8">The sequence shown here is derived from an EMBL/GenBank/DDBJ whole genome shotgun (WGS) entry which is preliminary data.</text>
</comment>
<comment type="function">
    <text evidence="6">Cytochromes P450 are a group of heme-thiolate monooxygenases. They oxidize a variety of structurally unrelated compounds, including steroids, fatty acids, and xenobiotics.</text>
</comment>
<dbReference type="Pfam" id="PF00067">
    <property type="entry name" value="p450"/>
    <property type="match status" value="1"/>
</dbReference>
<keyword evidence="5 7" id="KW-0408">Iron</keyword>
<evidence type="ECO:0000313" key="8">
    <source>
        <dbReference type="EMBL" id="CAH3125499.1"/>
    </source>
</evidence>
<dbReference type="EMBL" id="CALNXK010000041">
    <property type="protein sequence ID" value="CAH3125499.1"/>
    <property type="molecule type" value="Genomic_DNA"/>
</dbReference>